<keyword evidence="4" id="KW-1185">Reference proteome</keyword>
<protein>
    <submittedName>
        <fullName evidence="3">Uncharacterized protein</fullName>
    </submittedName>
</protein>
<keyword evidence="2" id="KW-0812">Transmembrane</keyword>
<dbReference type="EMBL" id="JYDL01000058">
    <property type="protein sequence ID" value="KRX19487.1"/>
    <property type="molecule type" value="Genomic_DNA"/>
</dbReference>
<dbReference type="AlphaFoldDB" id="A0A0V0RYQ2"/>
<sequence>MATYYYRASAAPFTWRSEATAADEPGGQEKPDWLGGQQRDERGSDEEVHLRKSMSRVCVCFVLSVYCCTIKLNLPRYVWFR</sequence>
<dbReference type="Proteomes" id="UP000054630">
    <property type="component" value="Unassembled WGS sequence"/>
</dbReference>
<gene>
    <name evidence="3" type="ORF">T07_13383</name>
</gene>
<feature type="compositionally biased region" description="Basic and acidic residues" evidence="1">
    <location>
        <begin position="27"/>
        <end position="47"/>
    </location>
</feature>
<evidence type="ECO:0000313" key="4">
    <source>
        <dbReference type="Proteomes" id="UP000054630"/>
    </source>
</evidence>
<keyword evidence="2" id="KW-1133">Transmembrane helix</keyword>
<evidence type="ECO:0000256" key="1">
    <source>
        <dbReference type="SAM" id="MobiDB-lite"/>
    </source>
</evidence>
<evidence type="ECO:0000313" key="3">
    <source>
        <dbReference type="EMBL" id="KRX19487.1"/>
    </source>
</evidence>
<organism evidence="3 4">
    <name type="scientific">Trichinella nelsoni</name>
    <dbReference type="NCBI Taxonomy" id="6336"/>
    <lineage>
        <taxon>Eukaryota</taxon>
        <taxon>Metazoa</taxon>
        <taxon>Ecdysozoa</taxon>
        <taxon>Nematoda</taxon>
        <taxon>Enoplea</taxon>
        <taxon>Dorylaimia</taxon>
        <taxon>Trichinellida</taxon>
        <taxon>Trichinellidae</taxon>
        <taxon>Trichinella</taxon>
    </lineage>
</organism>
<accession>A0A0V0RYQ2</accession>
<keyword evidence="2" id="KW-0472">Membrane</keyword>
<proteinExistence type="predicted"/>
<reference evidence="3 4" key="1">
    <citation type="submission" date="2015-01" db="EMBL/GenBank/DDBJ databases">
        <title>Evolution of Trichinella species and genotypes.</title>
        <authorList>
            <person name="Korhonen P.K."/>
            <person name="Edoardo P."/>
            <person name="Giuseppe L.R."/>
            <person name="Gasser R.B."/>
        </authorList>
    </citation>
    <scope>NUCLEOTIDE SEQUENCE [LARGE SCALE GENOMIC DNA]</scope>
    <source>
        <strain evidence="3">ISS37</strain>
    </source>
</reference>
<feature type="region of interest" description="Disordered" evidence="1">
    <location>
        <begin position="19"/>
        <end position="47"/>
    </location>
</feature>
<comment type="caution">
    <text evidence="3">The sequence shown here is derived from an EMBL/GenBank/DDBJ whole genome shotgun (WGS) entry which is preliminary data.</text>
</comment>
<name>A0A0V0RYQ2_9BILA</name>
<feature type="transmembrane region" description="Helical" evidence="2">
    <location>
        <begin position="54"/>
        <end position="74"/>
    </location>
</feature>
<evidence type="ECO:0000256" key="2">
    <source>
        <dbReference type="SAM" id="Phobius"/>
    </source>
</evidence>